<accession>A0ABW4VKI7</accession>
<dbReference type="EMBL" id="JBHUHR010000022">
    <property type="protein sequence ID" value="MFD2034852.1"/>
    <property type="molecule type" value="Genomic_DNA"/>
</dbReference>
<feature type="signal peptide" evidence="1">
    <location>
        <begin position="1"/>
        <end position="20"/>
    </location>
</feature>
<keyword evidence="3" id="KW-1185">Reference proteome</keyword>
<proteinExistence type="predicted"/>
<evidence type="ECO:0000313" key="2">
    <source>
        <dbReference type="EMBL" id="MFD2034852.1"/>
    </source>
</evidence>
<feature type="chain" id="PRO_5045536853" description="DUF5723 domain-containing protein" evidence="1">
    <location>
        <begin position="21"/>
        <end position="450"/>
    </location>
</feature>
<reference evidence="3" key="1">
    <citation type="journal article" date="2019" name="Int. J. Syst. Evol. Microbiol.">
        <title>The Global Catalogue of Microorganisms (GCM) 10K type strain sequencing project: providing services to taxonomists for standard genome sequencing and annotation.</title>
        <authorList>
            <consortium name="The Broad Institute Genomics Platform"/>
            <consortium name="The Broad Institute Genome Sequencing Center for Infectious Disease"/>
            <person name="Wu L."/>
            <person name="Ma J."/>
        </authorList>
    </citation>
    <scope>NUCLEOTIDE SEQUENCE [LARGE SCALE GENOMIC DNA]</scope>
    <source>
        <strain evidence="3">CGMCC 1.15180</strain>
    </source>
</reference>
<evidence type="ECO:0000313" key="3">
    <source>
        <dbReference type="Proteomes" id="UP001597361"/>
    </source>
</evidence>
<dbReference type="Proteomes" id="UP001597361">
    <property type="component" value="Unassembled WGS sequence"/>
</dbReference>
<keyword evidence="1" id="KW-0732">Signal</keyword>
<sequence length="450" mass="49164">MKKLLLTLTILIGIGTLASAQNSFLGIQNSPRKGMIGAVMNPAEINNLDKKIEVNFFSISGDVGNNIISFGDILDFGGDVVDVAFNRANERPVNMRSNINVIGPSVGFNYGKWAFGITTQAFGKADIVDLDPTLGQSILNIEMNSSSSQTGIASNYNQRINANAWIELGFVLGREIFETEKHKLSAGASLKLLFPNTYTNVGLDRFNAVILQDGTEVRLTNTNGTLNLNYPDNMVNDGIFSLKGYSFKLNQMKGVGLDLGFNYQLKDAYGRPRLNAGLAVRNLGSMTFADGQINNTYSINIPENEYFRLDNLGDNIDEIEQQLLDSGYFTKTSETTGIKTSLPSIVSGYAEVKLLEKLFVSAYGQFRTGDDYANEQITAQNLIVITPRLLLGNFEIYSPWSKTDVAGYSGGLGLRYGGFFVGSNSILTGFTADTMQADFHLGLSWGFGRN</sequence>
<dbReference type="RefSeq" id="WP_376885382.1">
    <property type="nucleotide sequence ID" value="NZ_JBHUHR010000022.1"/>
</dbReference>
<gene>
    <name evidence="2" type="ORF">ACFSKL_08630</name>
</gene>
<evidence type="ECO:0000256" key="1">
    <source>
        <dbReference type="SAM" id="SignalP"/>
    </source>
</evidence>
<organism evidence="2 3">
    <name type="scientific">Belliella marina</name>
    <dbReference type="NCBI Taxonomy" id="1644146"/>
    <lineage>
        <taxon>Bacteria</taxon>
        <taxon>Pseudomonadati</taxon>
        <taxon>Bacteroidota</taxon>
        <taxon>Cytophagia</taxon>
        <taxon>Cytophagales</taxon>
        <taxon>Cyclobacteriaceae</taxon>
        <taxon>Belliella</taxon>
    </lineage>
</organism>
<name>A0ABW4VKI7_9BACT</name>
<comment type="caution">
    <text evidence="2">The sequence shown here is derived from an EMBL/GenBank/DDBJ whole genome shotgun (WGS) entry which is preliminary data.</text>
</comment>
<evidence type="ECO:0008006" key="4">
    <source>
        <dbReference type="Google" id="ProtNLM"/>
    </source>
</evidence>
<protein>
    <recommendedName>
        <fullName evidence="4">DUF5723 domain-containing protein</fullName>
    </recommendedName>
</protein>